<comment type="caution">
    <text evidence="1">The sequence shown here is derived from an EMBL/GenBank/DDBJ whole genome shotgun (WGS) entry which is preliminary data.</text>
</comment>
<name>A0ABR1YWI4_9PEZI</name>
<evidence type="ECO:0000313" key="1">
    <source>
        <dbReference type="EMBL" id="KAK8240216.1"/>
    </source>
</evidence>
<dbReference type="EMBL" id="JBBWRZ010000003">
    <property type="protein sequence ID" value="KAK8240216.1"/>
    <property type="molecule type" value="Genomic_DNA"/>
</dbReference>
<accession>A0ABR1YWI4</accession>
<sequence length="492" mass="54931">MYAAGYGQTSSIDLLLRHGADPFRANLPARRPHISLKEEGSKDPTFDSWTFAVLSGSIETFNQLLDWYTLRASYGQVRGVINRSLEDYLAKDFRFRSCVPRQIDLAMLRFLVKIGAEVGQAEDRSDTLLHKIVLPEEALILLDGTGYSINHQNNFHCTPFIVLALTRVTNASSMLQAIRKICAKGASIGSTDSRGKTAIHQILGQLRWSLDLTPTKDVVWPNLTFSNPVVAKSSILAVALMVQLGGGFPQGDSCTCHCCADGCSLFRHFLFRQSPTEEFRQFADSDTLRDCLRHAEEAHALPWLIELFLLLKQLGQVASGHEIARMIFRIWAFEILEMTHTCCCDNFAGSKVVQNRAGSAGDSSICVSSARYRSSRSSAKVDDAAFSADMREIEEEEHELAMELERKCKDFAQSIIQDPEDVWIALLAQRVLKGEEIAKSAFQKAPPVPWDLAEQMEKLKKQKDVVVVSVCSIMSGFSNNPENKSWLKLTNF</sequence>
<proteinExistence type="predicted"/>
<protein>
    <recommendedName>
        <fullName evidence="3">Ankyrin repeat protein</fullName>
    </recommendedName>
</protein>
<dbReference type="SUPFAM" id="SSF48403">
    <property type="entry name" value="Ankyrin repeat"/>
    <property type="match status" value="1"/>
</dbReference>
<gene>
    <name evidence="1" type="ORF">HDK90DRAFT_176511</name>
</gene>
<dbReference type="Proteomes" id="UP001492380">
    <property type="component" value="Unassembled WGS sequence"/>
</dbReference>
<evidence type="ECO:0008006" key="3">
    <source>
        <dbReference type="Google" id="ProtNLM"/>
    </source>
</evidence>
<dbReference type="InterPro" id="IPR036770">
    <property type="entry name" value="Ankyrin_rpt-contain_sf"/>
</dbReference>
<reference evidence="1 2" key="1">
    <citation type="submission" date="2024-04" db="EMBL/GenBank/DDBJ databases">
        <title>Phyllosticta paracitricarpa is synonymous to the EU quarantine fungus P. citricarpa based on phylogenomic analyses.</title>
        <authorList>
            <consortium name="Lawrence Berkeley National Laboratory"/>
            <person name="Van Ingen-Buijs V.A."/>
            <person name="Van Westerhoven A.C."/>
            <person name="Haridas S."/>
            <person name="Skiadas P."/>
            <person name="Martin F."/>
            <person name="Groenewald J.Z."/>
            <person name="Crous P.W."/>
            <person name="Seidl M.F."/>
        </authorList>
    </citation>
    <scope>NUCLEOTIDE SEQUENCE [LARGE SCALE GENOMIC DNA]</scope>
    <source>
        <strain evidence="1 2">CBS 123374</strain>
    </source>
</reference>
<organism evidence="1 2">
    <name type="scientific">Phyllosticta capitalensis</name>
    <dbReference type="NCBI Taxonomy" id="121624"/>
    <lineage>
        <taxon>Eukaryota</taxon>
        <taxon>Fungi</taxon>
        <taxon>Dikarya</taxon>
        <taxon>Ascomycota</taxon>
        <taxon>Pezizomycotina</taxon>
        <taxon>Dothideomycetes</taxon>
        <taxon>Dothideomycetes incertae sedis</taxon>
        <taxon>Botryosphaeriales</taxon>
        <taxon>Phyllostictaceae</taxon>
        <taxon>Phyllosticta</taxon>
    </lineage>
</organism>
<keyword evidence="2" id="KW-1185">Reference proteome</keyword>
<evidence type="ECO:0000313" key="2">
    <source>
        <dbReference type="Proteomes" id="UP001492380"/>
    </source>
</evidence>
<dbReference type="Gene3D" id="1.25.40.20">
    <property type="entry name" value="Ankyrin repeat-containing domain"/>
    <property type="match status" value="1"/>
</dbReference>